<dbReference type="SMART" id="SM00369">
    <property type="entry name" value="LRR_TYP"/>
    <property type="match status" value="6"/>
</dbReference>
<name>A0A6V7PZM8_ANACO</name>
<sequence>MLRELFFISSSVEVLKQLLWQEAVSAKSTTTTTQTQAQALLSWKSTLSNSTSLLSWSLASSAAPCDWFGVTCRPDRPSAVTADIYAVAKLNLPAAGLNGTLVGLNFSSLPYLTTLNFSRNALTGPLPRTVSALTRLAYLDLGPIPHTIGRLSRLSVLHFGSNNLTGMIPQEISDLGSLSVLNLSSNSLIVPIPSFVANFSQLASLDLSGLNLRGRMEELFVGRAGLKRWNFSSLPSMQYLFLRDNYLSGRLPPFFCTMNSLRALDLSRNRLSSEIPSCWWEMKALQMMILESNHLSGRVPLSSNGITPPLLSLHLANNSMTGEFPLALESCKELVILDLGDNKFVGDIPTWVGDSFPSLKILRLRSNMFRGVIPPQLSRLGKLQLLDLAHNNLTGRIPSSFGNLTAMAKRQQVAVLDGSRFTYMESIMIVWKGAELSFQQNLALVTGIDLSSNSLSQAIPTELTNLSGLLFLNLSGNHLTGGIPKKVGNLEWLESLDLSNNRLSGAIPSSITNLSFLSFLNVSNNMLSGRIPVGNQMQTLDNIMSYARNEGLCGAPLKQQCSNDEDQAPSSEGDSVHRLSRDGDDEDEEHENIWFYGFVGDERRRRRSPDTIKSLPLSGGQNLSPKIHKFDPSEAKLRPKRRKRGTDSCGLECEARVLISW</sequence>
<dbReference type="InterPro" id="IPR032675">
    <property type="entry name" value="LRR_dom_sf"/>
</dbReference>
<dbReference type="InterPro" id="IPR013210">
    <property type="entry name" value="LRR_N_plant-typ"/>
</dbReference>
<feature type="compositionally biased region" description="Basic and acidic residues" evidence="12">
    <location>
        <begin position="628"/>
        <end position="637"/>
    </location>
</feature>
<accession>A0A6V7PZM8</accession>
<keyword evidence="3" id="KW-1003">Cell membrane</keyword>
<dbReference type="FunFam" id="3.80.10.10:FF:000095">
    <property type="entry name" value="LRR receptor-like serine/threonine-protein kinase GSO1"/>
    <property type="match status" value="1"/>
</dbReference>
<keyword evidence="4" id="KW-0433">Leucine-rich repeat</keyword>
<dbReference type="InterPro" id="IPR003591">
    <property type="entry name" value="Leu-rich_rpt_typical-subtyp"/>
</dbReference>
<evidence type="ECO:0000256" key="10">
    <source>
        <dbReference type="ARBA" id="ARBA00023136"/>
    </source>
</evidence>
<dbReference type="SUPFAM" id="SSF52058">
    <property type="entry name" value="L domain-like"/>
    <property type="match status" value="2"/>
</dbReference>
<dbReference type="GO" id="GO:0005886">
    <property type="term" value="C:plasma membrane"/>
    <property type="evidence" value="ECO:0007669"/>
    <property type="project" value="UniProtKB-SubCell"/>
</dbReference>
<dbReference type="Pfam" id="PF00560">
    <property type="entry name" value="LRR_1"/>
    <property type="match status" value="2"/>
</dbReference>
<evidence type="ECO:0000256" key="9">
    <source>
        <dbReference type="ARBA" id="ARBA00022989"/>
    </source>
</evidence>
<reference evidence="14" key="1">
    <citation type="submission" date="2020-07" db="EMBL/GenBank/DDBJ databases">
        <authorList>
            <person name="Lin J."/>
        </authorList>
    </citation>
    <scope>NUCLEOTIDE SEQUENCE</scope>
</reference>
<dbReference type="PRINTS" id="PR00019">
    <property type="entry name" value="LEURICHRPT"/>
</dbReference>
<feature type="region of interest" description="Disordered" evidence="12">
    <location>
        <begin position="610"/>
        <end position="646"/>
    </location>
</feature>
<dbReference type="PANTHER" id="PTHR48065">
    <property type="entry name" value="OS10G0469600 PROTEIN"/>
    <property type="match status" value="1"/>
</dbReference>
<keyword evidence="5" id="KW-1070">Brassinosteroid signaling pathway</keyword>
<proteinExistence type="inferred from homology"/>
<feature type="domain" description="Leucine-rich repeat-containing N-terminal plant-type" evidence="13">
    <location>
        <begin position="35"/>
        <end position="72"/>
    </location>
</feature>
<keyword evidence="9" id="KW-1133">Transmembrane helix</keyword>
<dbReference type="AlphaFoldDB" id="A0A6V7PZM8"/>
<dbReference type="Pfam" id="PF08263">
    <property type="entry name" value="LRRNT_2"/>
    <property type="match status" value="1"/>
</dbReference>
<organism evidence="14">
    <name type="scientific">Ananas comosus var. bracteatus</name>
    <name type="common">red pineapple</name>
    <dbReference type="NCBI Taxonomy" id="296719"/>
    <lineage>
        <taxon>Eukaryota</taxon>
        <taxon>Viridiplantae</taxon>
        <taxon>Streptophyta</taxon>
        <taxon>Embryophyta</taxon>
        <taxon>Tracheophyta</taxon>
        <taxon>Spermatophyta</taxon>
        <taxon>Magnoliopsida</taxon>
        <taxon>Liliopsida</taxon>
        <taxon>Poales</taxon>
        <taxon>Bromeliaceae</taxon>
        <taxon>Bromelioideae</taxon>
        <taxon>Ananas</taxon>
    </lineage>
</organism>
<keyword evidence="11" id="KW-0325">Glycoprotein</keyword>
<evidence type="ECO:0000256" key="7">
    <source>
        <dbReference type="ARBA" id="ARBA00022729"/>
    </source>
</evidence>
<evidence type="ECO:0000256" key="4">
    <source>
        <dbReference type="ARBA" id="ARBA00022614"/>
    </source>
</evidence>
<protein>
    <recommendedName>
        <fullName evidence="13">Leucine-rich repeat-containing N-terminal plant-type domain-containing protein</fullName>
    </recommendedName>
</protein>
<evidence type="ECO:0000259" key="13">
    <source>
        <dbReference type="Pfam" id="PF08263"/>
    </source>
</evidence>
<comment type="similarity">
    <text evidence="2">Belongs to the RLP family.</text>
</comment>
<dbReference type="GO" id="GO:0009742">
    <property type="term" value="P:brassinosteroid mediated signaling pathway"/>
    <property type="evidence" value="ECO:0007669"/>
    <property type="project" value="UniProtKB-KW"/>
</dbReference>
<evidence type="ECO:0000256" key="5">
    <source>
        <dbReference type="ARBA" id="ARBA00022626"/>
    </source>
</evidence>
<evidence type="ECO:0000256" key="3">
    <source>
        <dbReference type="ARBA" id="ARBA00022475"/>
    </source>
</evidence>
<feature type="region of interest" description="Disordered" evidence="12">
    <location>
        <begin position="557"/>
        <end position="584"/>
    </location>
</feature>
<evidence type="ECO:0000256" key="11">
    <source>
        <dbReference type="ARBA" id="ARBA00023180"/>
    </source>
</evidence>
<evidence type="ECO:0000313" key="14">
    <source>
        <dbReference type="EMBL" id="CAD1836096.1"/>
    </source>
</evidence>
<keyword evidence="8" id="KW-0677">Repeat</keyword>
<keyword evidence="7" id="KW-0732">Signal</keyword>
<dbReference type="Gene3D" id="3.80.10.10">
    <property type="entry name" value="Ribonuclease Inhibitor"/>
    <property type="match status" value="3"/>
</dbReference>
<evidence type="ECO:0000256" key="6">
    <source>
        <dbReference type="ARBA" id="ARBA00022692"/>
    </source>
</evidence>
<dbReference type="EMBL" id="LR862153">
    <property type="protein sequence ID" value="CAD1836096.1"/>
    <property type="molecule type" value="Genomic_DNA"/>
</dbReference>
<evidence type="ECO:0000256" key="1">
    <source>
        <dbReference type="ARBA" id="ARBA00004162"/>
    </source>
</evidence>
<evidence type="ECO:0000256" key="2">
    <source>
        <dbReference type="ARBA" id="ARBA00009592"/>
    </source>
</evidence>
<dbReference type="Pfam" id="PF13855">
    <property type="entry name" value="LRR_8"/>
    <property type="match status" value="3"/>
</dbReference>
<keyword evidence="10" id="KW-0472">Membrane</keyword>
<evidence type="ECO:0000256" key="8">
    <source>
        <dbReference type="ARBA" id="ARBA00022737"/>
    </source>
</evidence>
<gene>
    <name evidence="14" type="ORF">CB5_LOCUS19307</name>
</gene>
<dbReference type="FunFam" id="3.80.10.10:FF:000111">
    <property type="entry name" value="LRR receptor-like serine/threonine-protein kinase ERECTA"/>
    <property type="match status" value="1"/>
</dbReference>
<comment type="subcellular location">
    <subcellularLocation>
        <location evidence="1">Cell membrane</location>
        <topology evidence="1">Single-pass membrane protein</topology>
    </subcellularLocation>
</comment>
<dbReference type="InterPro" id="IPR001611">
    <property type="entry name" value="Leu-rich_rpt"/>
</dbReference>
<dbReference type="PANTHER" id="PTHR48065:SF66">
    <property type="entry name" value="OS10G0469600 PROTEIN"/>
    <property type="match status" value="1"/>
</dbReference>
<keyword evidence="6" id="KW-0812">Transmembrane</keyword>
<evidence type="ECO:0000256" key="12">
    <source>
        <dbReference type="SAM" id="MobiDB-lite"/>
    </source>
</evidence>